<protein>
    <submittedName>
        <fullName evidence="1">Uncharacterized protein</fullName>
    </submittedName>
</protein>
<accession>A0ABI7WS06</accession>
<reference evidence="1" key="3">
    <citation type="submission" date="2025-09" db="UniProtKB">
        <authorList>
            <consortium name="Ensembl"/>
        </authorList>
    </citation>
    <scope>IDENTIFICATION</scope>
    <source>
        <strain evidence="1">breed Abyssinian</strain>
    </source>
</reference>
<dbReference type="PANTHER" id="PTHR12010:SF2">
    <property type="entry name" value="40S RIBOSOMAL PROTEIN S29"/>
    <property type="match status" value="1"/>
</dbReference>
<reference evidence="1 2" key="1">
    <citation type="submission" date="2021-02" db="EMBL/GenBank/DDBJ databases">
        <title>Safari Cat Assemblies.</title>
        <authorList>
            <person name="Bredemeyer K.R."/>
            <person name="Murphy W.J."/>
        </authorList>
    </citation>
    <scope>NUCLEOTIDE SEQUENCE [LARGE SCALE GENOMIC DNA]</scope>
</reference>
<evidence type="ECO:0000313" key="1">
    <source>
        <dbReference type="Ensembl" id="ENSFCTP00005013051.1"/>
    </source>
</evidence>
<name>A0ABI7WS06_FELCA</name>
<dbReference type="InterPro" id="IPR043140">
    <property type="entry name" value="Ribosomal_uS14_sf"/>
</dbReference>
<dbReference type="Proteomes" id="UP000823872">
    <property type="component" value="Chromosome D2"/>
</dbReference>
<reference evidence="1" key="2">
    <citation type="submission" date="2025-08" db="UniProtKB">
        <authorList>
            <consortium name="Ensembl"/>
        </authorList>
    </citation>
    <scope>IDENTIFICATION</scope>
    <source>
        <strain evidence="1">breed Abyssinian</strain>
    </source>
</reference>
<sequence>SSGHDLAPFEEIWPGFSFCSNPHGLIQKHSLDVCRLYFHQCTKDIGFIKLD</sequence>
<dbReference type="PANTHER" id="PTHR12010">
    <property type="entry name" value="40S RIBOSOMAL PROTEIN S29"/>
    <property type="match status" value="1"/>
</dbReference>
<evidence type="ECO:0000313" key="2">
    <source>
        <dbReference type="Proteomes" id="UP000823872"/>
    </source>
</evidence>
<dbReference type="Ensembl" id="ENSFCTT00005020025.1">
    <property type="protein sequence ID" value="ENSFCTP00005013051.1"/>
    <property type="gene ID" value="ENSFCTG00005007223.1"/>
</dbReference>
<dbReference type="InterPro" id="IPR039744">
    <property type="entry name" value="RIbosomal_uS14_euk_arc"/>
</dbReference>
<organism evidence="1 2">
    <name type="scientific">Felis catus</name>
    <name type="common">Cat</name>
    <name type="synonym">Felis silvestris catus</name>
    <dbReference type="NCBI Taxonomy" id="9685"/>
    <lineage>
        <taxon>Eukaryota</taxon>
        <taxon>Metazoa</taxon>
        <taxon>Chordata</taxon>
        <taxon>Craniata</taxon>
        <taxon>Vertebrata</taxon>
        <taxon>Euteleostomi</taxon>
        <taxon>Mammalia</taxon>
        <taxon>Eutheria</taxon>
        <taxon>Laurasiatheria</taxon>
        <taxon>Carnivora</taxon>
        <taxon>Feliformia</taxon>
        <taxon>Felidae</taxon>
        <taxon>Felinae</taxon>
        <taxon>Felis</taxon>
    </lineage>
</organism>
<keyword evidence="2" id="KW-1185">Reference proteome</keyword>
<proteinExistence type="predicted"/>
<dbReference type="Gene3D" id="4.10.830.10">
    <property type="entry name" value="30s Ribosomal Protein S14, Chain N"/>
    <property type="match status" value="1"/>
</dbReference>